<dbReference type="Proteomes" id="UP001140949">
    <property type="component" value="Unassembled WGS sequence"/>
</dbReference>
<evidence type="ECO:0000256" key="1">
    <source>
        <dbReference type="ARBA" id="ARBA00022801"/>
    </source>
</evidence>
<dbReference type="InterPro" id="IPR007312">
    <property type="entry name" value="Phosphoesterase"/>
</dbReference>
<reference evidence="2" key="2">
    <citation type="submission" date="2023-04" db="EMBL/GenBank/DDBJ databases">
        <authorList>
            <person name="Bruccoleri R.E."/>
            <person name="Oakeley E.J."/>
            <person name="Faust A.-M."/>
            <person name="Dessus-Babus S."/>
            <person name="Altorfer M."/>
            <person name="Burckhardt D."/>
            <person name="Oertli M."/>
            <person name="Naumann U."/>
            <person name="Petersen F."/>
            <person name="Wong J."/>
        </authorList>
    </citation>
    <scope>NUCLEOTIDE SEQUENCE</scope>
    <source>
        <strain evidence="2">GSM-AAB239-AS_SAM_17_03QT</strain>
        <tissue evidence="2">Leaf</tissue>
    </source>
</reference>
<comment type="caution">
    <text evidence="2">The sequence shown here is derived from an EMBL/GenBank/DDBJ whole genome shotgun (WGS) entry which is preliminary data.</text>
</comment>
<dbReference type="EMBL" id="JANAVB010016796">
    <property type="protein sequence ID" value="KAJ6831472.1"/>
    <property type="molecule type" value="Genomic_DNA"/>
</dbReference>
<accession>A0AAX6GSG2</accession>
<dbReference type="Gene3D" id="3.40.720.10">
    <property type="entry name" value="Alkaline Phosphatase, subunit A"/>
    <property type="match status" value="1"/>
</dbReference>
<reference evidence="2" key="1">
    <citation type="journal article" date="2023" name="GigaByte">
        <title>Genome assembly of the bearded iris, Iris pallida Lam.</title>
        <authorList>
            <person name="Bruccoleri R.E."/>
            <person name="Oakeley E.J."/>
            <person name="Faust A.M.E."/>
            <person name="Altorfer M."/>
            <person name="Dessus-Babus S."/>
            <person name="Burckhardt D."/>
            <person name="Oertli M."/>
            <person name="Naumann U."/>
            <person name="Petersen F."/>
            <person name="Wong J."/>
        </authorList>
    </citation>
    <scope>NUCLEOTIDE SEQUENCE</scope>
    <source>
        <strain evidence="2">GSM-AAB239-AS_SAM_17_03QT</strain>
    </source>
</reference>
<proteinExistence type="predicted"/>
<sequence length="81" mass="9295">MELIITYDEHGGFYDHVQTPVGVPISDDIVRPELLNFKFDRLGVRPRSSLFPHGLKQELLFIDLSGHIHHQSSSILLFLQL</sequence>
<evidence type="ECO:0000313" key="2">
    <source>
        <dbReference type="EMBL" id="KAJ6831472.1"/>
    </source>
</evidence>
<keyword evidence="3" id="KW-1185">Reference proteome</keyword>
<dbReference type="AlphaFoldDB" id="A0AAX6GSG2"/>
<organism evidence="2 3">
    <name type="scientific">Iris pallida</name>
    <name type="common">Sweet iris</name>
    <dbReference type="NCBI Taxonomy" id="29817"/>
    <lineage>
        <taxon>Eukaryota</taxon>
        <taxon>Viridiplantae</taxon>
        <taxon>Streptophyta</taxon>
        <taxon>Embryophyta</taxon>
        <taxon>Tracheophyta</taxon>
        <taxon>Spermatophyta</taxon>
        <taxon>Magnoliopsida</taxon>
        <taxon>Liliopsida</taxon>
        <taxon>Asparagales</taxon>
        <taxon>Iridaceae</taxon>
        <taxon>Iridoideae</taxon>
        <taxon>Irideae</taxon>
        <taxon>Iris</taxon>
    </lineage>
</organism>
<dbReference type="PANTHER" id="PTHR31956:SF1">
    <property type="entry name" value="NON-SPECIFIC PHOSPHOLIPASE C1"/>
    <property type="match status" value="1"/>
</dbReference>
<dbReference type="GO" id="GO:0009395">
    <property type="term" value="P:phospholipid catabolic process"/>
    <property type="evidence" value="ECO:0007669"/>
    <property type="project" value="TreeGrafter"/>
</dbReference>
<dbReference type="GO" id="GO:0042578">
    <property type="term" value="F:phosphoric ester hydrolase activity"/>
    <property type="evidence" value="ECO:0007669"/>
    <property type="project" value="UniProtKB-ARBA"/>
</dbReference>
<keyword evidence="1" id="KW-0378">Hydrolase</keyword>
<dbReference type="Pfam" id="PF04185">
    <property type="entry name" value="Phosphoesterase"/>
    <property type="match status" value="1"/>
</dbReference>
<dbReference type="InterPro" id="IPR017850">
    <property type="entry name" value="Alkaline_phosphatase_core_sf"/>
</dbReference>
<gene>
    <name evidence="2" type="ORF">M6B38_348550</name>
</gene>
<evidence type="ECO:0000313" key="3">
    <source>
        <dbReference type="Proteomes" id="UP001140949"/>
    </source>
</evidence>
<protein>
    <submittedName>
        <fullName evidence="2">Non-specific phospholipase C3-like</fullName>
    </submittedName>
</protein>
<dbReference type="PANTHER" id="PTHR31956">
    <property type="entry name" value="NON-SPECIFIC PHOSPHOLIPASE C4-RELATED"/>
    <property type="match status" value="1"/>
</dbReference>
<name>A0AAX6GSG2_IRIPA</name>